<evidence type="ECO:0000313" key="2">
    <source>
        <dbReference type="Proteomes" id="UP001163603"/>
    </source>
</evidence>
<comment type="caution">
    <text evidence="1">The sequence shown here is derived from an EMBL/GenBank/DDBJ whole genome shotgun (WGS) entry which is preliminary data.</text>
</comment>
<accession>A0ACC0YJI5</accession>
<dbReference type="Proteomes" id="UP001163603">
    <property type="component" value="Chromosome 6"/>
</dbReference>
<gene>
    <name evidence="1" type="ORF">Pint_24080</name>
</gene>
<protein>
    <submittedName>
        <fullName evidence="1">Uncharacterized protein</fullName>
    </submittedName>
</protein>
<evidence type="ECO:0000313" key="1">
    <source>
        <dbReference type="EMBL" id="KAJ0038180.1"/>
    </source>
</evidence>
<reference evidence="2" key="1">
    <citation type="journal article" date="2023" name="G3 (Bethesda)">
        <title>Genome assembly and association tests identify interacting loci associated with vigor, precocity, and sex in interspecific pistachio rootstocks.</title>
        <authorList>
            <person name="Palmer W."/>
            <person name="Jacygrad E."/>
            <person name="Sagayaradj S."/>
            <person name="Cavanaugh K."/>
            <person name="Han R."/>
            <person name="Bertier L."/>
            <person name="Beede B."/>
            <person name="Kafkas S."/>
            <person name="Golino D."/>
            <person name="Preece J."/>
            <person name="Michelmore R."/>
        </authorList>
    </citation>
    <scope>NUCLEOTIDE SEQUENCE [LARGE SCALE GENOMIC DNA]</scope>
</reference>
<organism evidence="1 2">
    <name type="scientific">Pistacia integerrima</name>
    <dbReference type="NCBI Taxonomy" id="434235"/>
    <lineage>
        <taxon>Eukaryota</taxon>
        <taxon>Viridiplantae</taxon>
        <taxon>Streptophyta</taxon>
        <taxon>Embryophyta</taxon>
        <taxon>Tracheophyta</taxon>
        <taxon>Spermatophyta</taxon>
        <taxon>Magnoliopsida</taxon>
        <taxon>eudicotyledons</taxon>
        <taxon>Gunneridae</taxon>
        <taxon>Pentapetalae</taxon>
        <taxon>rosids</taxon>
        <taxon>malvids</taxon>
        <taxon>Sapindales</taxon>
        <taxon>Anacardiaceae</taxon>
        <taxon>Pistacia</taxon>
    </lineage>
</organism>
<dbReference type="EMBL" id="CM047741">
    <property type="protein sequence ID" value="KAJ0038180.1"/>
    <property type="molecule type" value="Genomic_DNA"/>
</dbReference>
<name>A0ACC0YJI5_9ROSI</name>
<sequence length="77" mass="8395">MPSSSSRVADNDAVKASKDSSSKPKRKSSKKSSGAPIVVSYFPVNSYMSRLLTEMEEAKSCELFQVLILFEAIAFDA</sequence>
<keyword evidence="2" id="KW-1185">Reference proteome</keyword>
<proteinExistence type="predicted"/>